<dbReference type="PIRSF" id="PIRSF016839">
    <property type="entry name" value="PhP"/>
    <property type="match status" value="1"/>
</dbReference>
<evidence type="ECO:0000313" key="7">
    <source>
        <dbReference type="Proteomes" id="UP000032522"/>
    </source>
</evidence>
<feature type="binding site" evidence="4">
    <location>
        <position position="266"/>
    </location>
    <ligand>
        <name>Zn(2+)</name>
        <dbReference type="ChEBI" id="CHEBI:29105"/>
        <label>1</label>
    </ligand>
</feature>
<comment type="cofactor">
    <cofactor evidence="4">
        <name>a divalent metal cation</name>
        <dbReference type="ChEBI" id="CHEBI:60240"/>
    </cofactor>
    <text evidence="4">Binds 2 divalent metal cations per subunit.</text>
</comment>
<dbReference type="RefSeq" id="WP_044731226.1">
    <property type="nucleotide sequence ID" value="NZ_JYBP01000003.1"/>
</dbReference>
<comment type="caution">
    <text evidence="6">The sequence shown here is derived from an EMBL/GenBank/DDBJ whole genome shotgun (WGS) entry which is preliminary data.</text>
</comment>
<protein>
    <submittedName>
        <fullName evidence="6">Phosphotriesterase</fullName>
    </submittedName>
</protein>
<dbReference type="OrthoDB" id="105927at2"/>
<feature type="modified residue" description="N6-carboxylysine" evidence="3 5">
    <location>
        <position position="145"/>
    </location>
</feature>
<evidence type="ECO:0000256" key="4">
    <source>
        <dbReference type="PIRSR" id="PIRSR601559-51"/>
    </source>
</evidence>
<keyword evidence="2" id="KW-0378">Hydrolase</keyword>
<dbReference type="GO" id="GO:0016787">
    <property type="term" value="F:hydrolase activity"/>
    <property type="evidence" value="ECO:0007669"/>
    <property type="project" value="UniProtKB-KW"/>
</dbReference>
<feature type="binding site" evidence="4">
    <location>
        <position position="23"/>
    </location>
    <ligand>
        <name>Zn(2+)</name>
        <dbReference type="ChEBI" id="CHEBI:29105"/>
        <label>1</label>
    </ligand>
</feature>
<feature type="binding site" evidence="4">
    <location>
        <position position="25"/>
    </location>
    <ligand>
        <name>Zn(2+)</name>
        <dbReference type="ChEBI" id="CHEBI:29105"/>
        <label>1</label>
    </ligand>
</feature>
<dbReference type="InterPro" id="IPR032466">
    <property type="entry name" value="Metal_Hydrolase"/>
</dbReference>
<dbReference type="InterPro" id="IPR001559">
    <property type="entry name" value="Phosphotriesterase"/>
</dbReference>
<evidence type="ECO:0000256" key="2">
    <source>
        <dbReference type="ARBA" id="ARBA00022801"/>
    </source>
</evidence>
<dbReference type="PROSITE" id="PS51347">
    <property type="entry name" value="PHOSPHOTRIESTERASE_2"/>
    <property type="match status" value="1"/>
</dbReference>
<dbReference type="CDD" id="cd00530">
    <property type="entry name" value="PTE"/>
    <property type="match status" value="1"/>
</dbReference>
<gene>
    <name evidence="6" type="ORF">LG52_1086</name>
</gene>
<name>A0A0D8BWL4_GEOKU</name>
<evidence type="ECO:0000256" key="5">
    <source>
        <dbReference type="PROSITE-ProRule" id="PRU00679"/>
    </source>
</evidence>
<evidence type="ECO:0000256" key="3">
    <source>
        <dbReference type="PIRSR" id="PIRSR601559-50"/>
    </source>
</evidence>
<dbReference type="SUPFAM" id="SSF51556">
    <property type="entry name" value="Metallo-dependent hydrolases"/>
    <property type="match status" value="1"/>
</dbReference>
<keyword evidence="1 4" id="KW-0479">Metal-binding</keyword>
<evidence type="ECO:0000313" key="6">
    <source>
        <dbReference type="EMBL" id="KJE28374.1"/>
    </source>
</evidence>
<dbReference type="PANTHER" id="PTHR10819:SF3">
    <property type="entry name" value="PHOSPHOTRIESTERASE-RELATED PROTEIN"/>
    <property type="match status" value="1"/>
</dbReference>
<reference evidence="6 7" key="1">
    <citation type="submission" date="2015-01" db="EMBL/GenBank/DDBJ databases">
        <authorList>
            <person name="Filippidou S."/>
            <person name="Jeanneret N."/>
            <person name="Russel-Delif L."/>
            <person name="Junier T."/>
            <person name="Wunderlin T."/>
            <person name="Molina V."/>
            <person name="Johnson S.L."/>
            <person name="Davenport K.W."/>
            <person name="Chain P.S."/>
            <person name="Dorador C."/>
            <person name="Junier P."/>
        </authorList>
    </citation>
    <scope>NUCLEOTIDE SEQUENCE [LARGE SCALE GENOMIC DNA]</scope>
    <source>
        <strain evidence="6 7">Et7/4</strain>
    </source>
</reference>
<dbReference type="PATRIC" id="fig|1462.6.peg.1263"/>
<dbReference type="Proteomes" id="UP000032522">
    <property type="component" value="Unassembled WGS sequence"/>
</dbReference>
<dbReference type="PANTHER" id="PTHR10819">
    <property type="entry name" value="PHOSPHOTRIESTERASE-RELATED"/>
    <property type="match status" value="1"/>
</dbReference>
<sequence length="326" mass="36221">MAKTVETVLGPVPVERLGKTLIHEHFLFGYPGFQGDVTRGPFREDEALRVAVEAAEKMKRHGIQTVVDPTPNDCGRNPAFLRRVAEETGLNIICATGYYYEGEGAPPYFKFRQLLGTAEDDIYDMFMAELTEGIADTGIKAGVIKLASSKGRITEYEKLFFRAAARAQKETGAVIITHTQEGTMGPEQAAYLLEHGADPKKIVIGHMCGNTDPDYHRRTLEHGVYIAFDRFGIQGMVGAPTDEERIHTLLALLRGGYADRIMLSHDTVNLWLGRPFELPGPFAEMMKNWHVEHLFVNIIPVLKNEGISDEVLEQMFIGNPAALFSA</sequence>
<dbReference type="Pfam" id="PF02126">
    <property type="entry name" value="PTE"/>
    <property type="match status" value="1"/>
</dbReference>
<feature type="binding site" evidence="4">
    <location>
        <position position="178"/>
    </location>
    <ligand>
        <name>Zn(2+)</name>
        <dbReference type="ChEBI" id="CHEBI:29105"/>
        <label>2</label>
    </ligand>
</feature>
<dbReference type="AlphaFoldDB" id="A0A0D8BWL4"/>
<dbReference type="Gene3D" id="3.20.20.140">
    <property type="entry name" value="Metal-dependent hydrolases"/>
    <property type="match status" value="1"/>
</dbReference>
<feature type="binding site" description="via carbamate group" evidence="4">
    <location>
        <position position="145"/>
    </location>
    <ligand>
        <name>Zn(2+)</name>
        <dbReference type="ChEBI" id="CHEBI:29105"/>
        <label>2</label>
    </ligand>
</feature>
<feature type="binding site" evidence="4">
    <location>
        <position position="206"/>
    </location>
    <ligand>
        <name>Zn(2+)</name>
        <dbReference type="ChEBI" id="CHEBI:29105"/>
        <label>2</label>
    </ligand>
</feature>
<organism evidence="6 7">
    <name type="scientific">Geobacillus kaustophilus</name>
    <dbReference type="NCBI Taxonomy" id="1462"/>
    <lineage>
        <taxon>Bacteria</taxon>
        <taxon>Bacillati</taxon>
        <taxon>Bacillota</taxon>
        <taxon>Bacilli</taxon>
        <taxon>Bacillales</taxon>
        <taxon>Anoxybacillaceae</taxon>
        <taxon>Geobacillus</taxon>
        <taxon>Geobacillus thermoleovorans group</taxon>
    </lineage>
</organism>
<evidence type="ECO:0000256" key="1">
    <source>
        <dbReference type="ARBA" id="ARBA00022723"/>
    </source>
</evidence>
<comment type="similarity">
    <text evidence="5">Belongs to the metallo-dependent hydrolases superfamily. Phosphotriesterase family.</text>
</comment>
<proteinExistence type="inferred from homology"/>
<accession>A0A0D8BWL4</accession>
<dbReference type="EMBL" id="JYBP01000003">
    <property type="protein sequence ID" value="KJE28374.1"/>
    <property type="molecule type" value="Genomic_DNA"/>
</dbReference>
<feature type="binding site" description="via carbamate group" evidence="4">
    <location>
        <position position="145"/>
    </location>
    <ligand>
        <name>Zn(2+)</name>
        <dbReference type="ChEBI" id="CHEBI:29105"/>
        <label>1</label>
    </ligand>
</feature>
<dbReference type="GO" id="GO:0008270">
    <property type="term" value="F:zinc ion binding"/>
    <property type="evidence" value="ECO:0007669"/>
    <property type="project" value="InterPro"/>
</dbReference>